<dbReference type="Gene3D" id="3.40.50.300">
    <property type="entry name" value="P-loop containing nucleotide triphosphate hydrolases"/>
    <property type="match status" value="2"/>
</dbReference>
<dbReference type="Pfam" id="PF00270">
    <property type="entry name" value="DEAD"/>
    <property type="match status" value="1"/>
</dbReference>
<keyword evidence="3 9" id="KW-0378">Hydrolase</keyword>
<evidence type="ECO:0000256" key="4">
    <source>
        <dbReference type="ARBA" id="ARBA00022840"/>
    </source>
</evidence>
<dbReference type="RefSeq" id="WP_382041667.1">
    <property type="nucleotide sequence ID" value="NZ_JBHSKJ010000007.1"/>
</dbReference>
<dbReference type="EMBL" id="JBHSKJ010000007">
    <property type="protein sequence ID" value="MFC5145998.1"/>
    <property type="molecule type" value="Genomic_DNA"/>
</dbReference>
<dbReference type="InterPro" id="IPR014001">
    <property type="entry name" value="Helicase_ATP-bd"/>
</dbReference>
<dbReference type="PROSITE" id="PS51193">
    <property type="entry name" value="HELICASE_ATP_BIND_2"/>
    <property type="match status" value="1"/>
</dbReference>
<dbReference type="SMART" id="SM00491">
    <property type="entry name" value="HELICc2"/>
    <property type="match status" value="1"/>
</dbReference>
<reference evidence="10" key="1">
    <citation type="journal article" date="2019" name="Int. J. Syst. Evol. Microbiol.">
        <title>The Global Catalogue of Microorganisms (GCM) 10K type strain sequencing project: providing services to taxonomists for standard genome sequencing and annotation.</title>
        <authorList>
            <consortium name="The Broad Institute Genomics Platform"/>
            <consortium name="The Broad Institute Genome Sequencing Center for Infectious Disease"/>
            <person name="Wu L."/>
            <person name="Ma J."/>
        </authorList>
    </citation>
    <scope>NUCLEOTIDE SEQUENCE [LARGE SCALE GENOMIC DNA]</scope>
    <source>
        <strain evidence="10">CGMCC 4.1641</strain>
    </source>
</reference>
<keyword evidence="10" id="KW-1185">Reference proteome</keyword>
<evidence type="ECO:0000313" key="10">
    <source>
        <dbReference type="Proteomes" id="UP001596222"/>
    </source>
</evidence>
<name>A0ABV9ZX66_9ACTN</name>
<dbReference type="Proteomes" id="UP001596222">
    <property type="component" value="Unassembled WGS sequence"/>
</dbReference>
<comment type="catalytic activity">
    <reaction evidence="7">
        <text>ATP + H2O = ADP + phosphate + H(+)</text>
        <dbReference type="Rhea" id="RHEA:13065"/>
        <dbReference type="ChEBI" id="CHEBI:15377"/>
        <dbReference type="ChEBI" id="CHEBI:15378"/>
        <dbReference type="ChEBI" id="CHEBI:30616"/>
        <dbReference type="ChEBI" id="CHEBI:43474"/>
        <dbReference type="ChEBI" id="CHEBI:456216"/>
        <dbReference type="EC" id="5.6.2.3"/>
    </reaction>
</comment>
<dbReference type="SUPFAM" id="SSF52540">
    <property type="entry name" value="P-loop containing nucleoside triphosphate hydrolases"/>
    <property type="match status" value="1"/>
</dbReference>
<keyword evidence="2" id="KW-0547">Nucleotide-binding</keyword>
<evidence type="ECO:0000256" key="5">
    <source>
        <dbReference type="ARBA" id="ARBA00038058"/>
    </source>
</evidence>
<dbReference type="GO" id="GO:0016787">
    <property type="term" value="F:hydrolase activity"/>
    <property type="evidence" value="ECO:0007669"/>
    <property type="project" value="UniProtKB-KW"/>
</dbReference>
<comment type="similarity">
    <text evidence="5">Belongs to the helicase family. DinG subfamily.</text>
</comment>
<dbReference type="EC" id="5.6.2.3" evidence="6"/>
<sequence>MTASSSPSLTDLLHAAVTAVGGTERPGQVTMAEAVAEAVDGDSHLLVQAGTGTGKSLGYLVPALAHGERVVVATATLALQRQLVERDLPRTVDALQPLLRRRPQFAMLKGRSNYLCLHRLHEGVPQDEEEGLFDPFEAAAPSSKLGKDLLRMRDWADETETGDRDDLTPGVSDRAWSQVSVTSRECLGASKCAYGAECFAEAARERAKLADVVVTNHALLAIDAIEGAPVLPGHEVLIVDEAHELVSRVTGVATGELTPGQVNRAVRRAAKLVDEKAADALQTAAESFERLMELALPGRLEEIPDDLGYALMALRDAARTVISAIGNTRDKSVQDEDAVRKQALASVENIHAVAERIVEGSEYDVVWYERHDRFGASLRVAPLSVSGLLREKLFNERSVVLTSATLKLGGDFNGVAASLGLAPEGTGGAESPEWKGVDVGSPFDYPKQGILYVAQHLSQPGREGGRKDMLDELAELVEAAGGRTLGLFSSMRAAQAAAEELRGRLDVPILLQGEETLGELIRNFAADARTCLFGTLSLWQGVDVPGPSCQLVVMDRVPFPRPDDPLMSARQKAVEEAGGNGFMAVAATHAALLMAQGAGRLVRASGDRGVVAVLDPRLATARYGGFLKSSLPDFWYTMDRNQVRRSLAAIDEAAKAEGR</sequence>
<accession>A0ABV9ZX66</accession>
<organism evidence="9 10">
    <name type="scientific">Streptomyces aureoversilis</name>
    <dbReference type="NCBI Taxonomy" id="67277"/>
    <lineage>
        <taxon>Bacteria</taxon>
        <taxon>Bacillati</taxon>
        <taxon>Actinomycetota</taxon>
        <taxon>Actinomycetes</taxon>
        <taxon>Kitasatosporales</taxon>
        <taxon>Streptomycetaceae</taxon>
        <taxon>Streptomyces</taxon>
    </lineage>
</organism>
<dbReference type="InterPro" id="IPR006555">
    <property type="entry name" value="ATP-dep_Helicase_C"/>
</dbReference>
<evidence type="ECO:0000256" key="6">
    <source>
        <dbReference type="ARBA" id="ARBA00044969"/>
    </source>
</evidence>
<keyword evidence="4" id="KW-0067">ATP-binding</keyword>
<protein>
    <recommendedName>
        <fullName evidence="6">DNA 5'-3' helicase</fullName>
        <ecNumber evidence="6">5.6.2.3</ecNumber>
    </recommendedName>
</protein>
<dbReference type="PANTHER" id="PTHR11472:SF34">
    <property type="entry name" value="REGULATOR OF TELOMERE ELONGATION HELICASE 1"/>
    <property type="match status" value="1"/>
</dbReference>
<evidence type="ECO:0000256" key="1">
    <source>
        <dbReference type="ARBA" id="ARBA00001966"/>
    </source>
</evidence>
<dbReference type="SMART" id="SM00487">
    <property type="entry name" value="DEXDc"/>
    <property type="match status" value="1"/>
</dbReference>
<gene>
    <name evidence="9" type="ORF">ACFPP6_15135</name>
</gene>
<dbReference type="Pfam" id="PF13307">
    <property type="entry name" value="Helicase_C_2"/>
    <property type="match status" value="1"/>
</dbReference>
<evidence type="ECO:0000256" key="3">
    <source>
        <dbReference type="ARBA" id="ARBA00022801"/>
    </source>
</evidence>
<dbReference type="PANTHER" id="PTHR11472">
    <property type="entry name" value="DNA REPAIR DEAD HELICASE RAD3/XP-D SUBFAMILY MEMBER"/>
    <property type="match status" value="1"/>
</dbReference>
<dbReference type="InterPro" id="IPR045028">
    <property type="entry name" value="DinG/Rad3-like"/>
</dbReference>
<proteinExistence type="inferred from homology"/>
<evidence type="ECO:0000313" key="9">
    <source>
        <dbReference type="EMBL" id="MFC5145998.1"/>
    </source>
</evidence>
<comment type="cofactor">
    <cofactor evidence="1">
        <name>[4Fe-4S] cluster</name>
        <dbReference type="ChEBI" id="CHEBI:49883"/>
    </cofactor>
</comment>
<dbReference type="InterPro" id="IPR014013">
    <property type="entry name" value="Helic_SF1/SF2_ATP-bd_DinG/Rad3"/>
</dbReference>
<dbReference type="InterPro" id="IPR027417">
    <property type="entry name" value="P-loop_NTPase"/>
</dbReference>
<evidence type="ECO:0000256" key="7">
    <source>
        <dbReference type="ARBA" id="ARBA00048954"/>
    </source>
</evidence>
<dbReference type="InterPro" id="IPR011545">
    <property type="entry name" value="DEAD/DEAH_box_helicase_dom"/>
</dbReference>
<feature type="domain" description="Helicase ATP-binding" evidence="8">
    <location>
        <begin position="14"/>
        <end position="291"/>
    </location>
</feature>
<evidence type="ECO:0000256" key="2">
    <source>
        <dbReference type="ARBA" id="ARBA00022741"/>
    </source>
</evidence>
<comment type="caution">
    <text evidence="9">The sequence shown here is derived from an EMBL/GenBank/DDBJ whole genome shotgun (WGS) entry which is preliminary data.</text>
</comment>
<dbReference type="GO" id="GO:0003678">
    <property type="term" value="F:DNA helicase activity"/>
    <property type="evidence" value="ECO:0007669"/>
    <property type="project" value="UniProtKB-EC"/>
</dbReference>
<evidence type="ECO:0000259" key="8">
    <source>
        <dbReference type="PROSITE" id="PS51193"/>
    </source>
</evidence>
<keyword evidence="9" id="KW-0347">Helicase</keyword>